<gene>
    <name evidence="9" type="ORF">AWB77_05527</name>
</gene>
<evidence type="ECO:0000256" key="5">
    <source>
        <dbReference type="ARBA" id="ARBA00022989"/>
    </source>
</evidence>
<organism evidence="9 10">
    <name type="scientific">Caballeronia fortuita</name>
    <dbReference type="NCBI Taxonomy" id="1777138"/>
    <lineage>
        <taxon>Bacteria</taxon>
        <taxon>Pseudomonadati</taxon>
        <taxon>Pseudomonadota</taxon>
        <taxon>Betaproteobacteria</taxon>
        <taxon>Burkholderiales</taxon>
        <taxon>Burkholderiaceae</taxon>
        <taxon>Caballeronia</taxon>
    </lineage>
</organism>
<dbReference type="SUPFAM" id="SSF53448">
    <property type="entry name" value="Nucleotide-diphospho-sugar transferases"/>
    <property type="match status" value="1"/>
</dbReference>
<dbReference type="RefSeq" id="WP_061137573.1">
    <property type="nucleotide sequence ID" value="NZ_FCNX02000016.1"/>
</dbReference>
<dbReference type="Pfam" id="PF00535">
    <property type="entry name" value="Glycos_transf_2"/>
    <property type="match status" value="1"/>
</dbReference>
<keyword evidence="3 9" id="KW-0808">Transferase</keyword>
<dbReference type="PANTHER" id="PTHR48090">
    <property type="entry name" value="UNDECAPRENYL-PHOSPHATE 4-DEOXY-4-FORMAMIDO-L-ARABINOSE TRANSFERASE-RELATED"/>
    <property type="match status" value="1"/>
</dbReference>
<evidence type="ECO:0000256" key="1">
    <source>
        <dbReference type="ARBA" id="ARBA00004141"/>
    </source>
</evidence>
<keyword evidence="2" id="KW-0328">Glycosyltransferase</keyword>
<dbReference type="GO" id="GO:0005886">
    <property type="term" value="C:plasma membrane"/>
    <property type="evidence" value="ECO:0007669"/>
    <property type="project" value="TreeGrafter"/>
</dbReference>
<evidence type="ECO:0000256" key="4">
    <source>
        <dbReference type="ARBA" id="ARBA00022692"/>
    </source>
</evidence>
<feature type="transmembrane region" description="Helical" evidence="7">
    <location>
        <begin position="266"/>
        <end position="292"/>
    </location>
</feature>
<dbReference type="InterPro" id="IPR029044">
    <property type="entry name" value="Nucleotide-diphossugar_trans"/>
</dbReference>
<feature type="transmembrane region" description="Helical" evidence="7">
    <location>
        <begin position="232"/>
        <end position="254"/>
    </location>
</feature>
<dbReference type="AlphaFoldDB" id="A0A158DLJ1"/>
<evidence type="ECO:0000256" key="7">
    <source>
        <dbReference type="SAM" id="Phobius"/>
    </source>
</evidence>
<dbReference type="Gene3D" id="3.90.550.10">
    <property type="entry name" value="Spore Coat Polysaccharide Biosynthesis Protein SpsA, Chain A"/>
    <property type="match status" value="1"/>
</dbReference>
<protein>
    <submittedName>
        <fullName evidence="9">Glycosyl transferase</fullName>
    </submittedName>
</protein>
<feature type="domain" description="Glycosyltransferase 2-like" evidence="8">
    <location>
        <begin position="11"/>
        <end position="150"/>
    </location>
</feature>
<keyword evidence="6 7" id="KW-0472">Membrane</keyword>
<dbReference type="InterPro" id="IPR050256">
    <property type="entry name" value="Glycosyltransferase_2"/>
</dbReference>
<evidence type="ECO:0000256" key="3">
    <source>
        <dbReference type="ARBA" id="ARBA00022679"/>
    </source>
</evidence>
<evidence type="ECO:0000259" key="8">
    <source>
        <dbReference type="Pfam" id="PF00535"/>
    </source>
</evidence>
<dbReference type="OrthoDB" id="9811884at2"/>
<dbReference type="InterPro" id="IPR001173">
    <property type="entry name" value="Glyco_trans_2-like"/>
</dbReference>
<evidence type="ECO:0000256" key="6">
    <source>
        <dbReference type="ARBA" id="ARBA00023136"/>
    </source>
</evidence>
<dbReference type="PANTHER" id="PTHR48090:SF1">
    <property type="entry name" value="PROPHAGE BACTOPRENOL GLUCOSYL TRANSFERASE HOMOLOG"/>
    <property type="match status" value="1"/>
</dbReference>
<keyword evidence="4 7" id="KW-0812">Transmembrane</keyword>
<evidence type="ECO:0000313" key="10">
    <source>
        <dbReference type="Proteomes" id="UP000054903"/>
    </source>
</evidence>
<evidence type="ECO:0000256" key="2">
    <source>
        <dbReference type="ARBA" id="ARBA00022676"/>
    </source>
</evidence>
<comment type="caution">
    <text evidence="9">The sequence shown here is derived from an EMBL/GenBank/DDBJ whole genome shotgun (WGS) entry which is preliminary data.</text>
</comment>
<dbReference type="STRING" id="1777138.AWB77_05527"/>
<dbReference type="EMBL" id="FCNX02000016">
    <property type="protein sequence ID" value="SAK95435.1"/>
    <property type="molecule type" value="Genomic_DNA"/>
</dbReference>
<dbReference type="GO" id="GO:0016757">
    <property type="term" value="F:glycosyltransferase activity"/>
    <property type="evidence" value="ECO:0007669"/>
    <property type="project" value="UniProtKB-KW"/>
</dbReference>
<accession>A0A158DLJ1</accession>
<comment type="subcellular location">
    <subcellularLocation>
        <location evidence="1">Membrane</location>
        <topology evidence="1">Multi-pass membrane protein</topology>
    </subcellularLocation>
</comment>
<keyword evidence="5 7" id="KW-1133">Transmembrane helix</keyword>
<dbReference type="Proteomes" id="UP000054903">
    <property type="component" value="Unassembled WGS sequence"/>
</dbReference>
<keyword evidence="10" id="KW-1185">Reference proteome</keyword>
<evidence type="ECO:0000313" key="9">
    <source>
        <dbReference type="EMBL" id="SAK95435.1"/>
    </source>
</evidence>
<dbReference type="CDD" id="cd04187">
    <property type="entry name" value="DPM1_like_bac"/>
    <property type="match status" value="1"/>
</dbReference>
<name>A0A158DLJ1_9BURK</name>
<reference evidence="9" key="1">
    <citation type="submission" date="2016-01" db="EMBL/GenBank/DDBJ databases">
        <authorList>
            <person name="Peeters C."/>
        </authorList>
    </citation>
    <scope>NUCLEOTIDE SEQUENCE</scope>
    <source>
        <strain evidence="9">LMG 29320</strain>
    </source>
</reference>
<proteinExistence type="predicted"/>
<sequence>MPARDGEGLLSLVIPLYREASHFAESLKEIMRILGEVGMPYELVLIDDGSPDNTWEVIEAQCAQFAQVKAARLSRNFGKEAALAAGLEHARGDAVIVMDGDLQHPPSLIPEMVAQWRKGADVVEAVKRQRSKESVFARVNSRAFYTIFSRLTGLDLHGASDYKLMDKRVVDAWRTMDERNLFFRGMNAWLGFRREQILYDVDERAGGESGWSTLQLLRLAVTAVASFSSAPLYLLIGTGLGFFVFAVILGLQTLFRKLTGSAVDGFTTIILLLLILGCALMLGMGLIGIYVARIYEEVKRRPRYVIAEWMV</sequence>